<gene>
    <name evidence="1" type="ORF">CH333_01955</name>
</gene>
<name>A0A235BY16_UNCW3</name>
<organism evidence="1 2">
    <name type="scientific">candidate division WOR-3 bacterium JGI_Cruoil_03_44_89</name>
    <dbReference type="NCBI Taxonomy" id="1973748"/>
    <lineage>
        <taxon>Bacteria</taxon>
        <taxon>Bacteria division WOR-3</taxon>
    </lineage>
</organism>
<dbReference type="Proteomes" id="UP000215215">
    <property type="component" value="Unassembled WGS sequence"/>
</dbReference>
<comment type="caution">
    <text evidence="1">The sequence shown here is derived from an EMBL/GenBank/DDBJ whole genome shotgun (WGS) entry which is preliminary data.</text>
</comment>
<proteinExistence type="predicted"/>
<dbReference type="EMBL" id="NOZQ01000033">
    <property type="protein sequence ID" value="OYD17096.1"/>
    <property type="molecule type" value="Genomic_DNA"/>
</dbReference>
<evidence type="ECO:0000313" key="2">
    <source>
        <dbReference type="Proteomes" id="UP000215215"/>
    </source>
</evidence>
<reference evidence="1 2" key="1">
    <citation type="submission" date="2017-07" db="EMBL/GenBank/DDBJ databases">
        <title>Recovery of genomes from metagenomes via a dereplication, aggregation, and scoring strategy.</title>
        <authorList>
            <person name="Sieber C.M."/>
            <person name="Probst A.J."/>
            <person name="Sharrar A."/>
            <person name="Thomas B.C."/>
            <person name="Hess M."/>
            <person name="Tringe S.G."/>
            <person name="Banfield J.F."/>
        </authorList>
    </citation>
    <scope>NUCLEOTIDE SEQUENCE [LARGE SCALE GENOMIC DNA]</scope>
    <source>
        <strain evidence="1">JGI_Cruoil_03_44_89</strain>
    </source>
</reference>
<accession>A0A235BY16</accession>
<protein>
    <submittedName>
        <fullName evidence="1">Uncharacterized protein</fullName>
    </submittedName>
</protein>
<evidence type="ECO:0000313" key="1">
    <source>
        <dbReference type="EMBL" id="OYD17096.1"/>
    </source>
</evidence>
<dbReference type="AlphaFoldDB" id="A0A235BY16"/>
<sequence length="180" mass="21624">MAVGIRGSVYYYDSPSGRYERFRYEGDSLLYKEEGELIDKYWSGYVGLEIYKYFRANKYLAPYITIFPNYDVRHDRYEEKGIRYEADTVSYSRENNRDGWNCGVGLNCGVEYFFKLWSVQLGVRAKTALAGISRYYSEYTYSRFEENIREYRHKREHEGYRINLYLPTQGKSSLWLCCYF</sequence>